<name>A0ABW5XL09_9SPHI</name>
<accession>A0ABW5XL09</accession>
<comment type="caution">
    <text evidence="1">The sequence shown here is derived from an EMBL/GenBank/DDBJ whole genome shotgun (WGS) entry which is preliminary data.</text>
</comment>
<sequence length="234" mass="27084">MVLLCFCYAFDASAQQLFTVTGTLFKKNSPVTISFATVTNISRKTPDLLSDYLGGFKIEASLGDTLLFRKSDYTPQILVVLNRGVQTIYLQPIIHLEQVTVKETSKKLELQNTLENYKKKGQYNSLNPSVMSVISSPLSGLYDLFGKSANQARKFQKFTQEELERIEIAKRYNRPLVKKTVEISDEDLETFMLNFQPFYEDIKVWSDYDIITYIKKSYGYFKDNKAQYKIQKLY</sequence>
<evidence type="ECO:0000313" key="1">
    <source>
        <dbReference type="EMBL" id="MFD2863358.1"/>
    </source>
</evidence>
<organism evidence="1 2">
    <name type="scientific">Mucilaginibacter antarcticus</name>
    <dbReference type="NCBI Taxonomy" id="1855725"/>
    <lineage>
        <taxon>Bacteria</taxon>
        <taxon>Pseudomonadati</taxon>
        <taxon>Bacteroidota</taxon>
        <taxon>Sphingobacteriia</taxon>
        <taxon>Sphingobacteriales</taxon>
        <taxon>Sphingobacteriaceae</taxon>
        <taxon>Mucilaginibacter</taxon>
    </lineage>
</organism>
<proteinExistence type="predicted"/>
<protein>
    <recommendedName>
        <fullName evidence="3">Carboxypeptidase-like protein</fullName>
    </recommendedName>
</protein>
<dbReference type="RefSeq" id="WP_377122803.1">
    <property type="nucleotide sequence ID" value="NZ_JBHUON010000001.1"/>
</dbReference>
<evidence type="ECO:0000313" key="2">
    <source>
        <dbReference type="Proteomes" id="UP001597601"/>
    </source>
</evidence>
<reference evidence="2" key="1">
    <citation type="journal article" date="2019" name="Int. J. Syst. Evol. Microbiol.">
        <title>The Global Catalogue of Microorganisms (GCM) 10K type strain sequencing project: providing services to taxonomists for standard genome sequencing and annotation.</title>
        <authorList>
            <consortium name="The Broad Institute Genomics Platform"/>
            <consortium name="The Broad Institute Genome Sequencing Center for Infectious Disease"/>
            <person name="Wu L."/>
            <person name="Ma J."/>
        </authorList>
    </citation>
    <scope>NUCLEOTIDE SEQUENCE [LARGE SCALE GENOMIC DNA]</scope>
    <source>
        <strain evidence="2">KCTC 52232</strain>
    </source>
</reference>
<keyword evidence="2" id="KW-1185">Reference proteome</keyword>
<dbReference type="Proteomes" id="UP001597601">
    <property type="component" value="Unassembled WGS sequence"/>
</dbReference>
<gene>
    <name evidence="1" type="ORF">ACFSYC_01545</name>
</gene>
<dbReference type="EMBL" id="JBHUON010000001">
    <property type="protein sequence ID" value="MFD2863358.1"/>
    <property type="molecule type" value="Genomic_DNA"/>
</dbReference>
<evidence type="ECO:0008006" key="3">
    <source>
        <dbReference type="Google" id="ProtNLM"/>
    </source>
</evidence>